<comment type="caution">
    <text evidence="3">The sequence shown here is derived from an EMBL/GenBank/DDBJ whole genome shotgun (WGS) entry which is preliminary data.</text>
</comment>
<dbReference type="SFLD" id="SFLDS00019">
    <property type="entry name" value="Glutathione_Transferase_(cytos"/>
    <property type="match status" value="1"/>
</dbReference>
<feature type="domain" description="GST C-terminal" evidence="2">
    <location>
        <begin position="87"/>
        <end position="205"/>
    </location>
</feature>
<name>A0A512N6W0_9HYPH</name>
<dbReference type="InterPro" id="IPR036282">
    <property type="entry name" value="Glutathione-S-Trfase_C_sf"/>
</dbReference>
<dbReference type="PANTHER" id="PTHR44051:SF8">
    <property type="entry name" value="GLUTATHIONE S-TRANSFERASE GSTA"/>
    <property type="match status" value="1"/>
</dbReference>
<dbReference type="NCBIfam" id="NF007831">
    <property type="entry name" value="PRK10542.1"/>
    <property type="match status" value="1"/>
</dbReference>
<gene>
    <name evidence="3" type="primary">gst_1</name>
    <name evidence="3" type="ORF">RSO01_18920</name>
</gene>
<dbReference type="GO" id="GO:0016740">
    <property type="term" value="F:transferase activity"/>
    <property type="evidence" value="ECO:0007669"/>
    <property type="project" value="UniProtKB-KW"/>
</dbReference>
<feature type="domain" description="GST N-terminal" evidence="1">
    <location>
        <begin position="1"/>
        <end position="81"/>
    </location>
</feature>
<dbReference type="RefSeq" id="WP_147148564.1">
    <property type="nucleotide sequence ID" value="NZ_BKAJ01000032.1"/>
</dbReference>
<dbReference type="SFLD" id="SFLDG00358">
    <property type="entry name" value="Main_(cytGST)"/>
    <property type="match status" value="1"/>
</dbReference>
<dbReference type="InterPro" id="IPR010987">
    <property type="entry name" value="Glutathione-S-Trfase_C-like"/>
</dbReference>
<dbReference type="PANTHER" id="PTHR44051">
    <property type="entry name" value="GLUTATHIONE S-TRANSFERASE-RELATED"/>
    <property type="match status" value="1"/>
</dbReference>
<organism evidence="3 4">
    <name type="scientific">Reyranella soli</name>
    <dbReference type="NCBI Taxonomy" id="1230389"/>
    <lineage>
        <taxon>Bacteria</taxon>
        <taxon>Pseudomonadati</taxon>
        <taxon>Pseudomonadota</taxon>
        <taxon>Alphaproteobacteria</taxon>
        <taxon>Hyphomicrobiales</taxon>
        <taxon>Reyranellaceae</taxon>
        <taxon>Reyranella</taxon>
    </lineage>
</organism>
<dbReference type="AlphaFoldDB" id="A0A512N6W0"/>
<dbReference type="EMBL" id="BKAJ01000032">
    <property type="protein sequence ID" value="GEP54726.1"/>
    <property type="molecule type" value="Genomic_DNA"/>
</dbReference>
<dbReference type="InterPro" id="IPR040079">
    <property type="entry name" value="Glutathione_S-Trfase"/>
</dbReference>
<dbReference type="CDD" id="cd03057">
    <property type="entry name" value="GST_N_Beta"/>
    <property type="match status" value="1"/>
</dbReference>
<reference evidence="3 4" key="1">
    <citation type="submission" date="2019-07" db="EMBL/GenBank/DDBJ databases">
        <title>Whole genome shotgun sequence of Reyranella soli NBRC 108950.</title>
        <authorList>
            <person name="Hosoyama A."/>
            <person name="Uohara A."/>
            <person name="Ohji S."/>
            <person name="Ichikawa N."/>
        </authorList>
    </citation>
    <scope>NUCLEOTIDE SEQUENCE [LARGE SCALE GENOMIC DNA]</scope>
    <source>
        <strain evidence="3 4">NBRC 108950</strain>
    </source>
</reference>
<protein>
    <submittedName>
        <fullName evidence="3">Glutathione S-transferase</fullName>
    </submittedName>
</protein>
<dbReference type="PROSITE" id="PS50404">
    <property type="entry name" value="GST_NTER"/>
    <property type="match status" value="1"/>
</dbReference>
<evidence type="ECO:0000313" key="4">
    <source>
        <dbReference type="Proteomes" id="UP000321058"/>
    </source>
</evidence>
<sequence length="205" mass="23195">MKLYLTPHACSLAVDIVARELGIPLALEWVDVRAKRLRDGSDYYKVNPKGQVPTLELDDGQRLTEGPVIVQYLADRKLGSPLLAPAGTLERYRILEWMNFIGSELHKGFTPLFRPTTPPEYRTIARQNLQMRLQWVNDQLAGREFLTGPTFTVADAYCYTIVMWTKLHDIDMAPWPHLRAHLARVASRPSVKAAEQAEQEAKAAA</sequence>
<dbReference type="Gene3D" id="3.40.30.10">
    <property type="entry name" value="Glutaredoxin"/>
    <property type="match status" value="1"/>
</dbReference>
<dbReference type="InterPro" id="IPR036249">
    <property type="entry name" value="Thioredoxin-like_sf"/>
</dbReference>
<keyword evidence="4" id="KW-1185">Reference proteome</keyword>
<evidence type="ECO:0000313" key="3">
    <source>
        <dbReference type="EMBL" id="GEP54726.1"/>
    </source>
</evidence>
<dbReference type="Gene3D" id="1.20.1050.10">
    <property type="match status" value="1"/>
</dbReference>
<dbReference type="SUPFAM" id="SSF47616">
    <property type="entry name" value="GST C-terminal domain-like"/>
    <property type="match status" value="1"/>
</dbReference>
<keyword evidence="3" id="KW-0808">Transferase</keyword>
<evidence type="ECO:0000259" key="2">
    <source>
        <dbReference type="PROSITE" id="PS50405"/>
    </source>
</evidence>
<dbReference type="SFLD" id="SFLDG01150">
    <property type="entry name" value="Main.1:_Beta-like"/>
    <property type="match status" value="1"/>
</dbReference>
<proteinExistence type="predicted"/>
<dbReference type="Pfam" id="PF00043">
    <property type="entry name" value="GST_C"/>
    <property type="match status" value="1"/>
</dbReference>
<dbReference type="Proteomes" id="UP000321058">
    <property type="component" value="Unassembled WGS sequence"/>
</dbReference>
<dbReference type="OrthoDB" id="7583243at2"/>
<dbReference type="Pfam" id="PF13409">
    <property type="entry name" value="GST_N_2"/>
    <property type="match status" value="1"/>
</dbReference>
<dbReference type="InterPro" id="IPR004045">
    <property type="entry name" value="Glutathione_S-Trfase_N"/>
</dbReference>
<dbReference type="InterPro" id="IPR004046">
    <property type="entry name" value="GST_C"/>
</dbReference>
<dbReference type="CDD" id="cd03188">
    <property type="entry name" value="GST_C_Beta"/>
    <property type="match status" value="1"/>
</dbReference>
<dbReference type="PROSITE" id="PS50405">
    <property type="entry name" value="GST_CTER"/>
    <property type="match status" value="1"/>
</dbReference>
<accession>A0A512N6W0</accession>
<evidence type="ECO:0000259" key="1">
    <source>
        <dbReference type="PROSITE" id="PS50404"/>
    </source>
</evidence>
<dbReference type="SUPFAM" id="SSF52833">
    <property type="entry name" value="Thioredoxin-like"/>
    <property type="match status" value="1"/>
</dbReference>